<dbReference type="HAMAP" id="MF_00103">
    <property type="entry name" value="Fapy_DNA_glycosyl"/>
    <property type="match status" value="1"/>
</dbReference>
<dbReference type="Gene3D" id="3.20.190.10">
    <property type="entry name" value="MutM-like, N-terminal"/>
    <property type="match status" value="1"/>
</dbReference>
<dbReference type="PANTHER" id="PTHR22993:SF9">
    <property type="entry name" value="FORMAMIDOPYRIMIDINE-DNA GLYCOSYLASE"/>
    <property type="match status" value="1"/>
</dbReference>
<dbReference type="PATRIC" id="fig|1234409.3.peg.1097"/>
<dbReference type="PANTHER" id="PTHR22993">
    <property type="entry name" value="FORMAMIDOPYRIMIDINE-DNA GLYCOSYLASE"/>
    <property type="match status" value="1"/>
</dbReference>
<dbReference type="GO" id="GO:0003690">
    <property type="term" value="F:double-stranded DNA binding"/>
    <property type="evidence" value="ECO:0007669"/>
    <property type="project" value="UniProtKB-ARBA"/>
</dbReference>
<dbReference type="NCBIfam" id="TIGR00577">
    <property type="entry name" value="fpg"/>
    <property type="match status" value="1"/>
</dbReference>
<organism evidence="19 20">
    <name type="scientific">Catellicoccus marimammalium M35/04/3</name>
    <dbReference type="NCBI Taxonomy" id="1234409"/>
    <lineage>
        <taxon>Bacteria</taxon>
        <taxon>Bacillati</taxon>
        <taxon>Bacillota</taxon>
        <taxon>Bacilli</taxon>
        <taxon>Lactobacillales</taxon>
        <taxon>Enterococcaceae</taxon>
        <taxon>Catellicoccus</taxon>
    </lineage>
</organism>
<evidence type="ECO:0000256" key="9">
    <source>
        <dbReference type="ARBA" id="ARBA00023125"/>
    </source>
</evidence>
<feature type="active site" description="Proton donor; for delta-elimination activity" evidence="16">
    <location>
        <position position="259"/>
    </location>
</feature>
<comment type="caution">
    <text evidence="16">Lacks conserved residue(s) required for the propagation of feature annotation.</text>
</comment>
<evidence type="ECO:0000256" key="8">
    <source>
        <dbReference type="ARBA" id="ARBA00022833"/>
    </source>
</evidence>
<dbReference type="SMART" id="SM01232">
    <property type="entry name" value="H2TH"/>
    <property type="match status" value="1"/>
</dbReference>
<evidence type="ECO:0000313" key="19">
    <source>
        <dbReference type="EMBL" id="EKU26870.1"/>
    </source>
</evidence>
<gene>
    <name evidence="16" type="primary">mutM</name>
    <name evidence="16" type="synonym">fpg</name>
    <name evidence="19" type="ORF">C683_1145</name>
</gene>
<dbReference type="Pfam" id="PF06827">
    <property type="entry name" value="zf-FPG_IleRS"/>
    <property type="match status" value="1"/>
</dbReference>
<reference evidence="19 20" key="1">
    <citation type="journal article" date="2013" name="Genome Announc.">
        <title>Draft Genome Sequence of Catellicoccus marimammalium, a Novel Species Commonly Found in Gull Feces.</title>
        <authorList>
            <person name="Weigand M.R."/>
            <person name="Ryu H."/>
            <person name="Bozcek L."/>
            <person name="Konstantinidis K.T."/>
            <person name="Santo Domingo J.W."/>
        </authorList>
    </citation>
    <scope>NUCLEOTIDE SEQUENCE [LARGE SCALE GENOMIC DNA]</scope>
    <source>
        <strain evidence="19 20">M35/04/3</strain>
    </source>
</reference>
<keyword evidence="10 16" id="KW-0234">DNA repair</keyword>
<evidence type="ECO:0000256" key="5">
    <source>
        <dbReference type="ARBA" id="ARBA00022763"/>
    </source>
</evidence>
<keyword evidence="8 16" id="KW-0862">Zinc</keyword>
<dbReference type="EC" id="3.2.2.23" evidence="16"/>
<dbReference type="InterPro" id="IPR000214">
    <property type="entry name" value="Znf_DNA_glyclase/AP_lyase"/>
</dbReference>
<evidence type="ECO:0000256" key="3">
    <source>
        <dbReference type="ARBA" id="ARBA00011245"/>
    </source>
</evidence>
<evidence type="ECO:0000256" key="16">
    <source>
        <dbReference type="HAMAP-Rule" id="MF_00103"/>
    </source>
</evidence>
<dbReference type="SUPFAM" id="SSF81624">
    <property type="entry name" value="N-terminal domain of MutM-like DNA repair proteins"/>
    <property type="match status" value="1"/>
</dbReference>
<feature type="active site" description="Proton donor" evidence="16">
    <location>
        <position position="3"/>
    </location>
</feature>
<dbReference type="Pfam" id="PF01149">
    <property type="entry name" value="Fapy_DNA_glyco"/>
    <property type="match status" value="1"/>
</dbReference>
<protein>
    <recommendedName>
        <fullName evidence="16">Formamidopyrimidine-DNA glycosylase</fullName>
        <shortName evidence="16">Fapy-DNA glycosylase</shortName>
        <ecNumber evidence="16">3.2.2.23</ecNumber>
    </recommendedName>
    <alternativeName>
        <fullName evidence="16">DNA-(apurinic or apyrimidinic site) lyase MutM</fullName>
        <shortName evidence="16">AP lyase MutM</shortName>
        <ecNumber evidence="16">4.2.99.18</ecNumber>
    </alternativeName>
</protein>
<dbReference type="AlphaFoldDB" id="K8Z7I3"/>
<dbReference type="InterPro" id="IPR020629">
    <property type="entry name" value="FPG_Glyclase"/>
</dbReference>
<dbReference type="EMBL" id="AMYT01000022">
    <property type="protein sequence ID" value="EKU26870.1"/>
    <property type="molecule type" value="Genomic_DNA"/>
</dbReference>
<evidence type="ECO:0000256" key="2">
    <source>
        <dbReference type="ARBA" id="ARBA00009409"/>
    </source>
</evidence>
<dbReference type="InterPro" id="IPR012319">
    <property type="entry name" value="FPG_cat"/>
</dbReference>
<dbReference type="RefSeq" id="WP_009491946.1">
    <property type="nucleotide sequence ID" value="NZ_AMYT01000022.1"/>
</dbReference>
<keyword evidence="13 16" id="KW-0326">Glycosidase</keyword>
<dbReference type="OrthoDB" id="9800855at2"/>
<comment type="catalytic activity">
    <reaction evidence="1 16">
        <text>Hydrolysis of DNA containing ring-opened 7-methylguanine residues, releasing 2,6-diamino-4-hydroxy-5-(N-methyl)formamidopyrimidine.</text>
        <dbReference type="EC" id="3.2.2.23"/>
    </reaction>
</comment>
<name>K8Z7I3_9ENTE</name>
<keyword evidence="20" id="KW-1185">Reference proteome</keyword>
<feature type="binding site" evidence="16">
    <location>
        <position position="110"/>
    </location>
    <ligand>
        <name>DNA</name>
        <dbReference type="ChEBI" id="CHEBI:16991"/>
    </ligand>
</feature>
<comment type="similarity">
    <text evidence="2 16">Belongs to the FPG family.</text>
</comment>
<dbReference type="GO" id="GO:0140078">
    <property type="term" value="F:class I DNA-(apurinic or apyrimidinic site) endonuclease activity"/>
    <property type="evidence" value="ECO:0007669"/>
    <property type="project" value="UniProtKB-EC"/>
</dbReference>
<comment type="catalytic activity">
    <reaction evidence="14 16">
        <text>2'-deoxyribonucleotide-(2'-deoxyribose 5'-phosphate)-2'-deoxyribonucleotide-DNA = a 3'-end 2'-deoxyribonucleotide-(2,3-dehydro-2,3-deoxyribose 5'-phosphate)-DNA + a 5'-end 5'-phospho-2'-deoxyribonucleoside-DNA + H(+)</text>
        <dbReference type="Rhea" id="RHEA:66592"/>
        <dbReference type="Rhea" id="RHEA-COMP:13180"/>
        <dbReference type="Rhea" id="RHEA-COMP:16897"/>
        <dbReference type="Rhea" id="RHEA-COMP:17067"/>
        <dbReference type="ChEBI" id="CHEBI:15378"/>
        <dbReference type="ChEBI" id="CHEBI:136412"/>
        <dbReference type="ChEBI" id="CHEBI:157695"/>
        <dbReference type="ChEBI" id="CHEBI:167181"/>
        <dbReference type="EC" id="4.2.99.18"/>
    </reaction>
</comment>
<evidence type="ECO:0000256" key="12">
    <source>
        <dbReference type="ARBA" id="ARBA00023268"/>
    </source>
</evidence>
<evidence type="ECO:0000256" key="15">
    <source>
        <dbReference type="ARBA" id="ARBA00060177"/>
    </source>
</evidence>
<comment type="subunit">
    <text evidence="3 16">Monomer.</text>
</comment>
<evidence type="ECO:0000256" key="4">
    <source>
        <dbReference type="ARBA" id="ARBA00022723"/>
    </source>
</evidence>
<dbReference type="GO" id="GO:0034039">
    <property type="term" value="F:8-oxo-7,8-dihydroguanine DNA N-glycosylase activity"/>
    <property type="evidence" value="ECO:0007669"/>
    <property type="project" value="TreeGrafter"/>
</dbReference>
<keyword evidence="5 16" id="KW-0227">DNA damage</keyword>
<feature type="active site" description="Schiff-base intermediate with DNA" evidence="16">
    <location>
        <position position="2"/>
    </location>
</feature>
<evidence type="ECO:0000259" key="17">
    <source>
        <dbReference type="PROSITE" id="PS51066"/>
    </source>
</evidence>
<keyword evidence="4 16" id="KW-0479">Metal-binding</keyword>
<dbReference type="InterPro" id="IPR015886">
    <property type="entry name" value="H2TH_FPG"/>
</dbReference>
<keyword evidence="6 16" id="KW-0863">Zinc-finger</keyword>
<evidence type="ECO:0000256" key="6">
    <source>
        <dbReference type="ARBA" id="ARBA00022771"/>
    </source>
</evidence>
<evidence type="ECO:0000256" key="11">
    <source>
        <dbReference type="ARBA" id="ARBA00023239"/>
    </source>
</evidence>
<comment type="function">
    <text evidence="15">Involved in base excision repair of DNA damaged by oxidation or by mutagenic agents. Acts as a DNA glycosylase that recognizes and removes damaged bases. Has a preference for oxidized purines, such as 7,8-dihydro-8-oxoguanine (8-oxoG). Has AP (apurinic/apyrimidinic) lyase activity and introduces nicks in the DNA strand. Cleaves the DNA backbone by beta-delta elimination to generate a single-strand break at the site of the removed base with both 3'- and 5'-phosphates.</text>
</comment>
<evidence type="ECO:0000256" key="10">
    <source>
        <dbReference type="ARBA" id="ARBA00023204"/>
    </source>
</evidence>
<keyword evidence="11 16" id="KW-0456">Lyase</keyword>
<dbReference type="Gene3D" id="1.10.8.50">
    <property type="match status" value="1"/>
</dbReference>
<dbReference type="SUPFAM" id="SSF57716">
    <property type="entry name" value="Glucocorticoid receptor-like (DNA-binding domain)"/>
    <property type="match status" value="1"/>
</dbReference>
<dbReference type="FunFam" id="3.20.190.10:FF:000001">
    <property type="entry name" value="Formamidopyrimidine-DNA glycosylase"/>
    <property type="match status" value="1"/>
</dbReference>
<dbReference type="PROSITE" id="PS51066">
    <property type="entry name" value="ZF_FPG_2"/>
    <property type="match status" value="1"/>
</dbReference>
<dbReference type="EC" id="4.2.99.18" evidence="16"/>
<feature type="domain" description="FPG-type" evidence="17">
    <location>
        <begin position="235"/>
        <end position="269"/>
    </location>
</feature>
<dbReference type="NCBIfam" id="NF002211">
    <property type="entry name" value="PRK01103.1"/>
    <property type="match status" value="1"/>
</dbReference>
<feature type="binding site" evidence="16">
    <location>
        <position position="91"/>
    </location>
    <ligand>
        <name>DNA</name>
        <dbReference type="ChEBI" id="CHEBI:16991"/>
    </ligand>
</feature>
<feature type="domain" description="Formamidopyrimidine-DNA glycosylase catalytic" evidence="18">
    <location>
        <begin position="2"/>
        <end position="113"/>
    </location>
</feature>
<feature type="active site" description="Proton donor; for beta-elimination activity" evidence="16">
    <location>
        <position position="58"/>
    </location>
</feature>
<comment type="cofactor">
    <cofactor evidence="16">
        <name>Zn(2+)</name>
        <dbReference type="ChEBI" id="CHEBI:29105"/>
    </cofactor>
    <text evidence="16">Binds 1 zinc ion per subunit.</text>
</comment>
<dbReference type="eggNOG" id="COG0266">
    <property type="taxonomic scope" value="Bacteria"/>
</dbReference>
<evidence type="ECO:0000256" key="7">
    <source>
        <dbReference type="ARBA" id="ARBA00022801"/>
    </source>
</evidence>
<dbReference type="InterPro" id="IPR010663">
    <property type="entry name" value="Znf_FPG/IleRS"/>
</dbReference>
<evidence type="ECO:0000259" key="18">
    <source>
        <dbReference type="PROSITE" id="PS51068"/>
    </source>
</evidence>
<proteinExistence type="inferred from homology"/>
<dbReference type="GO" id="GO:0008270">
    <property type="term" value="F:zinc ion binding"/>
    <property type="evidence" value="ECO:0007669"/>
    <property type="project" value="UniProtKB-UniRule"/>
</dbReference>
<keyword evidence="12 16" id="KW-0511">Multifunctional enzyme</keyword>
<dbReference type="GO" id="GO:0006284">
    <property type="term" value="P:base-excision repair"/>
    <property type="evidence" value="ECO:0007669"/>
    <property type="project" value="InterPro"/>
</dbReference>
<comment type="function">
    <text evidence="16">Involved in base excision repair of DNA damaged by oxidation or by mutagenic agents. Acts as DNA glycosylase that recognizes and removes damaged bases. Has a preference for oxidized purines, such as 7,8-dihydro-8-oxoguanine (8-oxoG). Has AP (apurinic/apyrimidinic) lyase activity and introduces nicks in the DNA strand. Cleaves the DNA backbone by beta-delta elimination to generate a single-strand break at the site of the removed base with both 3'- and 5'-phosphates.</text>
</comment>
<sequence length="272" mass="30939">MPELPEVETVCRGLRPLVQNRMIKEVIITRPSIIEGKEEDFRQIMVGKTIKGIARHGKYIIFILNEGYLLSHLRMEGKYRVTKKDEPLEKHTHVRFLLDNGEELRYQDVRAFGKMCYLPNKEALITALSHVGKEPWDKNEEEFYQELKKYRSAIKSVLLNQKVISGLGNIYVDEVLFKAQVHPETKANEITKEESASILKASQEILQAAIEAGGSTIHTYKNAEGKSGAYQKQLQVYGKKGEPCPRCQTPIEKIKVGGRGTHFCPNCQPIKS</sequence>
<evidence type="ECO:0000256" key="14">
    <source>
        <dbReference type="ARBA" id="ARBA00044632"/>
    </source>
</evidence>
<dbReference type="Pfam" id="PF06831">
    <property type="entry name" value="H2TH"/>
    <property type="match status" value="1"/>
</dbReference>
<dbReference type="STRING" id="1234409.C683_1145"/>
<dbReference type="PROSITE" id="PS51068">
    <property type="entry name" value="FPG_CAT"/>
    <property type="match status" value="1"/>
</dbReference>
<evidence type="ECO:0000256" key="13">
    <source>
        <dbReference type="ARBA" id="ARBA00023295"/>
    </source>
</evidence>
<dbReference type="InterPro" id="IPR035937">
    <property type="entry name" value="FPG_N"/>
</dbReference>
<evidence type="ECO:0000256" key="1">
    <source>
        <dbReference type="ARBA" id="ARBA00001668"/>
    </source>
</evidence>
<dbReference type="FunFam" id="1.10.8.50:FF:000003">
    <property type="entry name" value="Formamidopyrimidine-DNA glycosylase"/>
    <property type="match status" value="1"/>
</dbReference>
<dbReference type="SMART" id="SM00898">
    <property type="entry name" value="Fapy_DNA_glyco"/>
    <property type="match status" value="1"/>
</dbReference>
<dbReference type="SUPFAM" id="SSF46946">
    <property type="entry name" value="S13-like H2TH domain"/>
    <property type="match status" value="1"/>
</dbReference>
<comment type="caution">
    <text evidence="19">The sequence shown here is derived from an EMBL/GenBank/DDBJ whole genome shotgun (WGS) entry which is preliminary data.</text>
</comment>
<evidence type="ECO:0000313" key="20">
    <source>
        <dbReference type="Proteomes" id="UP000016057"/>
    </source>
</evidence>
<dbReference type="Proteomes" id="UP000016057">
    <property type="component" value="Unassembled WGS sequence"/>
</dbReference>
<dbReference type="CDD" id="cd08966">
    <property type="entry name" value="EcFpg-like_N"/>
    <property type="match status" value="1"/>
</dbReference>
<keyword evidence="7 16" id="KW-0378">Hydrolase</keyword>
<accession>K8Z7I3</accession>
<dbReference type="InterPro" id="IPR010979">
    <property type="entry name" value="Ribosomal_uS13-like_H2TH"/>
</dbReference>
<dbReference type="GO" id="GO:0003684">
    <property type="term" value="F:damaged DNA binding"/>
    <property type="evidence" value="ECO:0007669"/>
    <property type="project" value="InterPro"/>
</dbReference>
<keyword evidence="9 16" id="KW-0238">DNA-binding</keyword>